<dbReference type="EMBL" id="CP036426">
    <property type="protein sequence ID" value="QDV32670.1"/>
    <property type="molecule type" value="Genomic_DNA"/>
</dbReference>
<dbReference type="Pfam" id="PF12811">
    <property type="entry name" value="BaxI_1"/>
    <property type="match status" value="1"/>
</dbReference>
<reference evidence="2 3" key="1">
    <citation type="submission" date="2019-02" db="EMBL/GenBank/DDBJ databases">
        <title>Deep-cultivation of Planctomycetes and their phenomic and genomic characterization uncovers novel biology.</title>
        <authorList>
            <person name="Wiegand S."/>
            <person name="Jogler M."/>
            <person name="Boedeker C."/>
            <person name="Pinto D."/>
            <person name="Vollmers J."/>
            <person name="Rivas-Marin E."/>
            <person name="Kohn T."/>
            <person name="Peeters S.H."/>
            <person name="Heuer A."/>
            <person name="Rast P."/>
            <person name="Oberbeckmann S."/>
            <person name="Bunk B."/>
            <person name="Jeske O."/>
            <person name="Meyerdierks A."/>
            <person name="Storesund J.E."/>
            <person name="Kallscheuer N."/>
            <person name="Luecker S."/>
            <person name="Lage O.M."/>
            <person name="Pohl T."/>
            <person name="Merkel B.J."/>
            <person name="Hornburger P."/>
            <person name="Mueller R.-W."/>
            <person name="Bruemmer F."/>
            <person name="Labrenz M."/>
            <person name="Spormann A.M."/>
            <person name="Op den Camp H."/>
            <person name="Overmann J."/>
            <person name="Amann R."/>
            <person name="Jetten M.S.M."/>
            <person name="Mascher T."/>
            <person name="Medema M.H."/>
            <person name="Devos D.P."/>
            <person name="Kaster A.-K."/>
            <person name="Ovreas L."/>
            <person name="Rohde M."/>
            <person name="Galperin M.Y."/>
            <person name="Jogler C."/>
        </authorList>
    </citation>
    <scope>NUCLEOTIDE SEQUENCE [LARGE SCALE GENOMIC DNA]</scope>
    <source>
        <strain evidence="2 3">ElP</strain>
    </source>
</reference>
<keyword evidence="3" id="KW-1185">Reference proteome</keyword>
<feature type="transmembrane region" description="Helical" evidence="1">
    <location>
        <begin position="220"/>
        <end position="241"/>
    </location>
</feature>
<keyword evidence="1" id="KW-0472">Membrane</keyword>
<dbReference type="PIRSF" id="PIRSF009160">
    <property type="entry name" value="UCP009160"/>
    <property type="match status" value="1"/>
</dbReference>
<name>A0A518GVP5_9BACT</name>
<feature type="transmembrane region" description="Helical" evidence="1">
    <location>
        <begin position="90"/>
        <end position="109"/>
    </location>
</feature>
<evidence type="ECO:0000256" key="1">
    <source>
        <dbReference type="SAM" id="Phobius"/>
    </source>
</evidence>
<dbReference type="InterPro" id="IPR010539">
    <property type="entry name" value="BaxI_1-like"/>
</dbReference>
<proteinExistence type="predicted"/>
<dbReference type="PANTHER" id="PTHR41282">
    <property type="entry name" value="CONSERVED TRANSMEMBRANE PROTEIN-RELATED"/>
    <property type="match status" value="1"/>
</dbReference>
<feature type="transmembrane region" description="Helical" evidence="1">
    <location>
        <begin position="147"/>
        <end position="170"/>
    </location>
</feature>
<sequence>METSNPVFSDTIFNDWAREATRTNTMTVRGTASKCFLALAILTAAAAWVWGLGEKGGLQAVQMWTIGGAIVGLVLALLTAFVTKLAPYTTPVYAAAEGAFLGGISFWFNTMYPGIAFNAMALTFAVLFVMLALYTSRIIPVTEKLRMGIVAATGAVFLVYMLSFVLSFFGISMPLVHDASPWGIGFSVVVVGIAAFNLLLDFDFIERGSQAGAPKAMEWYGAFGLLVTLVWLYISILRLLAQLQSRD</sequence>
<evidence type="ECO:0000313" key="2">
    <source>
        <dbReference type="EMBL" id="QDV32670.1"/>
    </source>
</evidence>
<dbReference type="AlphaFoldDB" id="A0A518GVP5"/>
<protein>
    <submittedName>
        <fullName evidence="2">Bax inhibitor 1 like protein</fullName>
    </submittedName>
</protein>
<dbReference type="OrthoDB" id="116480at2"/>
<dbReference type="RefSeq" id="WP_145266925.1">
    <property type="nucleotide sequence ID" value="NZ_CP036426.1"/>
</dbReference>
<gene>
    <name evidence="2" type="ORF">ElP_05050</name>
</gene>
<accession>A0A518GVP5</accession>
<dbReference type="KEGG" id="tpla:ElP_05050"/>
<organism evidence="2 3">
    <name type="scientific">Tautonia plasticadhaerens</name>
    <dbReference type="NCBI Taxonomy" id="2527974"/>
    <lineage>
        <taxon>Bacteria</taxon>
        <taxon>Pseudomonadati</taxon>
        <taxon>Planctomycetota</taxon>
        <taxon>Planctomycetia</taxon>
        <taxon>Isosphaerales</taxon>
        <taxon>Isosphaeraceae</taxon>
        <taxon>Tautonia</taxon>
    </lineage>
</organism>
<keyword evidence="1" id="KW-0812">Transmembrane</keyword>
<dbReference type="Proteomes" id="UP000317835">
    <property type="component" value="Chromosome"/>
</dbReference>
<feature type="transmembrane region" description="Helical" evidence="1">
    <location>
        <begin position="32"/>
        <end position="51"/>
    </location>
</feature>
<feature type="transmembrane region" description="Helical" evidence="1">
    <location>
        <begin position="115"/>
        <end position="135"/>
    </location>
</feature>
<feature type="transmembrane region" description="Helical" evidence="1">
    <location>
        <begin position="182"/>
        <end position="200"/>
    </location>
</feature>
<evidence type="ECO:0000313" key="3">
    <source>
        <dbReference type="Proteomes" id="UP000317835"/>
    </source>
</evidence>
<dbReference type="PANTHER" id="PTHR41282:SF1">
    <property type="entry name" value="CONSERVED TRANSMEMBRANE PROTEIN-RELATED"/>
    <property type="match status" value="1"/>
</dbReference>
<feature type="transmembrane region" description="Helical" evidence="1">
    <location>
        <begin position="63"/>
        <end position="83"/>
    </location>
</feature>
<keyword evidence="1" id="KW-1133">Transmembrane helix</keyword>